<feature type="domain" description="Nucleotidyl transferase" evidence="1">
    <location>
        <begin position="7"/>
        <end position="232"/>
    </location>
</feature>
<dbReference type="Proteomes" id="UP000605148">
    <property type="component" value="Unassembled WGS sequence"/>
</dbReference>
<dbReference type="RefSeq" id="WP_150497596.1">
    <property type="nucleotide sequence ID" value="NZ_BMFA01000014.1"/>
</dbReference>
<dbReference type="Pfam" id="PF00483">
    <property type="entry name" value="NTP_transferase"/>
    <property type="match status" value="1"/>
</dbReference>
<evidence type="ECO:0000313" key="3">
    <source>
        <dbReference type="Proteomes" id="UP000605148"/>
    </source>
</evidence>
<name>A0A916TMN0_9HYPH</name>
<reference evidence="2" key="2">
    <citation type="submission" date="2020-09" db="EMBL/GenBank/DDBJ databases">
        <authorList>
            <person name="Sun Q."/>
            <person name="Zhou Y."/>
        </authorList>
    </citation>
    <scope>NUCLEOTIDE SEQUENCE</scope>
    <source>
        <strain evidence="2">CGMCC 1.12426</strain>
    </source>
</reference>
<dbReference type="EMBL" id="BMFA01000014">
    <property type="protein sequence ID" value="GGB61301.1"/>
    <property type="molecule type" value="Genomic_DNA"/>
</dbReference>
<dbReference type="InterPro" id="IPR050486">
    <property type="entry name" value="Mannose-1P_guanyltransferase"/>
</dbReference>
<reference evidence="2" key="1">
    <citation type="journal article" date="2014" name="Int. J. Syst. Evol. Microbiol.">
        <title>Complete genome sequence of Corynebacterium casei LMG S-19264T (=DSM 44701T), isolated from a smear-ripened cheese.</title>
        <authorList>
            <consortium name="US DOE Joint Genome Institute (JGI-PGF)"/>
            <person name="Walter F."/>
            <person name="Albersmeier A."/>
            <person name="Kalinowski J."/>
            <person name="Ruckert C."/>
        </authorList>
    </citation>
    <scope>NUCLEOTIDE SEQUENCE</scope>
    <source>
        <strain evidence="2">CGMCC 1.12426</strain>
    </source>
</reference>
<gene>
    <name evidence="2" type="ORF">GCM10011316_36610</name>
</gene>
<keyword evidence="3" id="KW-1185">Reference proteome</keyword>
<dbReference type="Gene3D" id="3.90.550.10">
    <property type="entry name" value="Spore Coat Polysaccharide Biosynthesis Protein SpsA, Chain A"/>
    <property type="match status" value="1"/>
</dbReference>
<accession>A0A916TMN0</accession>
<dbReference type="AlphaFoldDB" id="A0A916TMN0"/>
<evidence type="ECO:0000313" key="2">
    <source>
        <dbReference type="EMBL" id="GGB61301.1"/>
    </source>
</evidence>
<dbReference type="InterPro" id="IPR029044">
    <property type="entry name" value="Nucleotide-diphossugar_trans"/>
</dbReference>
<dbReference type="PANTHER" id="PTHR22572">
    <property type="entry name" value="SUGAR-1-PHOSPHATE GUANYL TRANSFERASE"/>
    <property type="match status" value="1"/>
</dbReference>
<dbReference type="InterPro" id="IPR005835">
    <property type="entry name" value="NTP_transferase_dom"/>
</dbReference>
<comment type="caution">
    <text evidence="2">The sequence shown here is derived from an EMBL/GenBank/DDBJ whole genome shotgun (WGS) entry which is preliminary data.</text>
</comment>
<evidence type="ECO:0000259" key="1">
    <source>
        <dbReference type="Pfam" id="PF00483"/>
    </source>
</evidence>
<dbReference type="OrthoDB" id="9814110at2"/>
<proteinExistence type="predicted"/>
<dbReference type="SUPFAM" id="SSF53448">
    <property type="entry name" value="Nucleotide-diphospho-sugar transferases"/>
    <property type="match status" value="1"/>
</dbReference>
<organism evidence="2 3">
    <name type="scientific">Roseibium aquae</name>
    <dbReference type="NCBI Taxonomy" id="1323746"/>
    <lineage>
        <taxon>Bacteria</taxon>
        <taxon>Pseudomonadati</taxon>
        <taxon>Pseudomonadota</taxon>
        <taxon>Alphaproteobacteria</taxon>
        <taxon>Hyphomicrobiales</taxon>
        <taxon>Stappiaceae</taxon>
        <taxon>Roseibium</taxon>
    </lineage>
</organism>
<protein>
    <recommendedName>
        <fullName evidence="1">Nucleotidyl transferase domain-containing protein</fullName>
    </recommendedName>
</protein>
<sequence>MTNPDLLLLSGGRGTRIRAMHPDVPKPMIPVLGRPFLYWVTAFFAGQGLRNVVYSTGHMGDQVAAWCQSDPMPGLTQTCCHEREPLGTGGGVLNARGLLGNWILVSNGDSLCLGGVKNLIALVGREELSGGLIGLYCSDTSRFGSLSVDEAGRLVAFREKVPGAGLINGGTYLFRKTVLDRFPTGTPLSIEQDVIPRLAADGHMLQVVEARDAPFLDIGTPETVVKAEQFICSNQAFFNYE</sequence>